<evidence type="ECO:0000259" key="7">
    <source>
        <dbReference type="PROSITE" id="PS50850"/>
    </source>
</evidence>
<keyword evidence="9" id="KW-1185">Reference proteome</keyword>
<dbReference type="PANTHER" id="PTHR23508">
    <property type="entry name" value="CARBOXYLIC ACID TRANSPORTER PROTEIN HOMOLOG"/>
    <property type="match status" value="1"/>
</dbReference>
<dbReference type="CDD" id="cd17316">
    <property type="entry name" value="MFS_SV2_like"/>
    <property type="match status" value="1"/>
</dbReference>
<feature type="transmembrane region" description="Helical" evidence="6">
    <location>
        <begin position="294"/>
        <end position="312"/>
    </location>
</feature>
<gene>
    <name evidence="8" type="ORF">MKK02DRAFT_26374</name>
</gene>
<feature type="compositionally biased region" description="Basic and acidic residues" evidence="5">
    <location>
        <begin position="1"/>
        <end position="20"/>
    </location>
</feature>
<reference evidence="8" key="1">
    <citation type="journal article" date="2022" name="G3 (Bethesda)">
        <title>High quality genome of the basidiomycete yeast Dioszegia hungarica PDD-24b-2 isolated from cloud water.</title>
        <authorList>
            <person name="Jarrige D."/>
            <person name="Haridas S."/>
            <person name="Bleykasten-Grosshans C."/>
            <person name="Joly M."/>
            <person name="Nadalig T."/>
            <person name="Sancelme M."/>
            <person name="Vuilleumier S."/>
            <person name="Grigoriev I.V."/>
            <person name="Amato P."/>
            <person name="Bringel F."/>
        </authorList>
    </citation>
    <scope>NUCLEOTIDE SEQUENCE</scope>
    <source>
        <strain evidence="8">PDD-24b-2</strain>
    </source>
</reference>
<dbReference type="AlphaFoldDB" id="A0AA38LW99"/>
<dbReference type="SUPFAM" id="SSF103473">
    <property type="entry name" value="MFS general substrate transporter"/>
    <property type="match status" value="1"/>
</dbReference>
<accession>A0AA38LW99</accession>
<dbReference type="Gene3D" id="1.20.1250.20">
    <property type="entry name" value="MFS general substrate transporter like domains"/>
    <property type="match status" value="2"/>
</dbReference>
<evidence type="ECO:0000313" key="9">
    <source>
        <dbReference type="Proteomes" id="UP001164286"/>
    </source>
</evidence>
<comment type="caution">
    <text evidence="8">The sequence shown here is derived from an EMBL/GenBank/DDBJ whole genome shotgun (WGS) entry which is preliminary data.</text>
</comment>
<dbReference type="InterPro" id="IPR020846">
    <property type="entry name" value="MFS_dom"/>
</dbReference>
<evidence type="ECO:0000256" key="3">
    <source>
        <dbReference type="ARBA" id="ARBA00022989"/>
    </source>
</evidence>
<dbReference type="InterPro" id="IPR036259">
    <property type="entry name" value="MFS_trans_sf"/>
</dbReference>
<dbReference type="PANTHER" id="PTHR23508:SF10">
    <property type="entry name" value="CARBOXYLIC ACID TRANSPORTER PROTEIN HOMOLOG"/>
    <property type="match status" value="1"/>
</dbReference>
<dbReference type="EMBL" id="JAKWFO010000005">
    <property type="protein sequence ID" value="KAI9636346.1"/>
    <property type="molecule type" value="Genomic_DNA"/>
</dbReference>
<feature type="transmembrane region" description="Helical" evidence="6">
    <location>
        <begin position="237"/>
        <end position="256"/>
    </location>
</feature>
<comment type="subcellular location">
    <subcellularLocation>
        <location evidence="1">Membrane</location>
        <topology evidence="1">Multi-pass membrane protein</topology>
    </subcellularLocation>
</comment>
<dbReference type="GeneID" id="77726385"/>
<feature type="transmembrane region" description="Helical" evidence="6">
    <location>
        <begin position="339"/>
        <end position="356"/>
    </location>
</feature>
<keyword evidence="3 6" id="KW-1133">Transmembrane helix</keyword>
<feature type="transmembrane region" description="Helical" evidence="6">
    <location>
        <begin position="171"/>
        <end position="191"/>
    </location>
</feature>
<feature type="transmembrane region" description="Helical" evidence="6">
    <location>
        <begin position="212"/>
        <end position="231"/>
    </location>
</feature>
<evidence type="ECO:0000313" key="8">
    <source>
        <dbReference type="EMBL" id="KAI9636346.1"/>
    </source>
</evidence>
<evidence type="ECO:0000256" key="6">
    <source>
        <dbReference type="SAM" id="Phobius"/>
    </source>
</evidence>
<feature type="transmembrane region" description="Helical" evidence="6">
    <location>
        <begin position="458"/>
        <end position="480"/>
    </location>
</feature>
<evidence type="ECO:0000256" key="2">
    <source>
        <dbReference type="ARBA" id="ARBA00022692"/>
    </source>
</evidence>
<dbReference type="InterPro" id="IPR005828">
    <property type="entry name" value="MFS_sugar_transport-like"/>
</dbReference>
<feature type="transmembrane region" description="Helical" evidence="6">
    <location>
        <begin position="79"/>
        <end position="97"/>
    </location>
</feature>
<feature type="domain" description="Major facilitator superfamily (MFS) profile" evidence="7">
    <location>
        <begin position="81"/>
        <end position="484"/>
    </location>
</feature>
<evidence type="ECO:0000256" key="5">
    <source>
        <dbReference type="SAM" id="MobiDB-lite"/>
    </source>
</evidence>
<dbReference type="GO" id="GO:0015355">
    <property type="term" value="F:secondary active monocarboxylate transmembrane transporter activity"/>
    <property type="evidence" value="ECO:0007669"/>
    <property type="project" value="TreeGrafter"/>
</dbReference>
<dbReference type="PROSITE" id="PS50850">
    <property type="entry name" value="MFS"/>
    <property type="match status" value="1"/>
</dbReference>
<sequence>MSAEHKDNHPASPTHYDESTHTTANRASVKDQLATWHVGRGNKSFARAMIPTWYSPPSTEERTTKNPFKLLGMIDRMGWLLFFSGWFAWTCDGYDYFAVPLTVPQLAAAFGVGTVDITTSITLTLLFRSLGAIIFGILADRYGRKWTLVGNLILICVFELATGFVNTFSAFLAVRALFGIAMGGIWGQSAATALENVPVQARGLLSGILQQGYAFGYLLAAVINLTVVQTSPYGWRSIYFIGAGFSLAAAIVRALLPESRQFLLAREEAKERQMTSGQATKSFFREMGAMFKSNWIRCIWGVCMMTGFNFLSHGSQDLYPTYLQVTKGFSSPLSSKTTIVSNCGAIVGGTIAGYVSQYTGRRLAILITLCYTACWIPLWILPDSFAGLTAGGFFMQSGVQGAWGIVPIYLSEIAPPAFRASFAGVAYQLGNMASSGASQIEADAGRSLKLAGTQIADYATIQGILIGAVIAWMVVCVFLGPEANGAHFEQAKVSFQDGAGAARATELVHRGDHDGDAHLEKGREEFVERR</sequence>
<dbReference type="GO" id="GO:0035879">
    <property type="term" value="P:plasma membrane lactate transport"/>
    <property type="evidence" value="ECO:0007669"/>
    <property type="project" value="TreeGrafter"/>
</dbReference>
<name>A0AA38LW99_9TREE</name>
<feature type="transmembrane region" description="Helical" evidence="6">
    <location>
        <begin position="117"/>
        <end position="139"/>
    </location>
</feature>
<dbReference type="FunFam" id="1.20.1250.20:FF:000340">
    <property type="entry name" value="MFS transporter, SHS family, lactate transporter"/>
    <property type="match status" value="1"/>
</dbReference>
<protein>
    <submittedName>
        <fullName evidence="8">Carboxylic acid transport protein</fullName>
    </submittedName>
</protein>
<dbReference type="RefSeq" id="XP_052946123.1">
    <property type="nucleotide sequence ID" value="XM_053087184.1"/>
</dbReference>
<keyword evidence="2 6" id="KW-0812">Transmembrane</keyword>
<dbReference type="Proteomes" id="UP001164286">
    <property type="component" value="Unassembled WGS sequence"/>
</dbReference>
<feature type="transmembrane region" description="Helical" evidence="6">
    <location>
        <begin position="146"/>
        <end position="165"/>
    </location>
</feature>
<dbReference type="GO" id="GO:0005886">
    <property type="term" value="C:plasma membrane"/>
    <property type="evidence" value="ECO:0007669"/>
    <property type="project" value="TreeGrafter"/>
</dbReference>
<evidence type="ECO:0000256" key="1">
    <source>
        <dbReference type="ARBA" id="ARBA00004141"/>
    </source>
</evidence>
<keyword evidence="4 6" id="KW-0472">Membrane</keyword>
<dbReference type="Pfam" id="PF00083">
    <property type="entry name" value="Sugar_tr"/>
    <property type="match status" value="1"/>
</dbReference>
<feature type="region of interest" description="Disordered" evidence="5">
    <location>
        <begin position="1"/>
        <end position="24"/>
    </location>
</feature>
<organism evidence="8 9">
    <name type="scientific">Dioszegia hungarica</name>
    <dbReference type="NCBI Taxonomy" id="4972"/>
    <lineage>
        <taxon>Eukaryota</taxon>
        <taxon>Fungi</taxon>
        <taxon>Dikarya</taxon>
        <taxon>Basidiomycota</taxon>
        <taxon>Agaricomycotina</taxon>
        <taxon>Tremellomycetes</taxon>
        <taxon>Tremellales</taxon>
        <taxon>Bulleribasidiaceae</taxon>
        <taxon>Dioszegia</taxon>
    </lineage>
</organism>
<feature type="transmembrane region" description="Helical" evidence="6">
    <location>
        <begin position="363"/>
        <end position="381"/>
    </location>
</feature>
<proteinExistence type="predicted"/>
<evidence type="ECO:0000256" key="4">
    <source>
        <dbReference type="ARBA" id="ARBA00023136"/>
    </source>
</evidence>
<feature type="region of interest" description="Disordered" evidence="5">
    <location>
        <begin position="510"/>
        <end position="530"/>
    </location>
</feature>